<dbReference type="InParanoid" id="A0A0Q9XLG8"/>
<evidence type="ECO:0000313" key="4">
    <source>
        <dbReference type="Proteomes" id="UP000009192"/>
    </source>
</evidence>
<evidence type="ECO:0000256" key="1">
    <source>
        <dbReference type="SAM" id="MobiDB-lite"/>
    </source>
</evidence>
<dbReference type="PANTHER" id="PTHR15863:SF2">
    <property type="entry name" value="MRN COMPLEX-INTERACTING PROTEIN"/>
    <property type="match status" value="1"/>
</dbReference>
<feature type="region of interest" description="Disordered" evidence="1">
    <location>
        <begin position="116"/>
        <end position="150"/>
    </location>
</feature>
<dbReference type="KEGG" id="dmo:Dmoj_GI26598"/>
<dbReference type="GO" id="GO:0003682">
    <property type="term" value="F:chromatin binding"/>
    <property type="evidence" value="ECO:0007669"/>
    <property type="project" value="TreeGrafter"/>
</dbReference>
<dbReference type="EMBL" id="CH933809">
    <property type="protein sequence ID" value="KRG06002.1"/>
    <property type="molecule type" value="Genomic_DNA"/>
</dbReference>
<protein>
    <recommendedName>
        <fullName evidence="2">MRN complex-interacting protein N-terminal domain-containing protein</fullName>
    </recommendedName>
</protein>
<dbReference type="OrthoDB" id="5960226at2759"/>
<dbReference type="AlphaFoldDB" id="A0A0Q9XLG8"/>
<gene>
    <name evidence="3" type="primary">Dmoj\GI26598</name>
    <name evidence="3" type="ORF">Dmoj_GI26598</name>
</gene>
<dbReference type="InterPro" id="IPR032739">
    <property type="entry name" value="MRNIP"/>
</dbReference>
<dbReference type="Pfam" id="PF15749">
    <property type="entry name" value="MRNIP"/>
    <property type="match status" value="1"/>
</dbReference>
<dbReference type="FunCoup" id="A0A0Q9XLG8">
    <property type="interactions" value="15"/>
</dbReference>
<keyword evidence="4" id="KW-1185">Reference proteome</keyword>
<reference evidence="3 4" key="1">
    <citation type="journal article" date="2007" name="Nature">
        <title>Evolution of genes and genomes on the Drosophila phylogeny.</title>
        <authorList>
            <consortium name="Drosophila 12 Genomes Consortium"/>
            <person name="Clark A.G."/>
            <person name="Eisen M.B."/>
            <person name="Smith D.R."/>
            <person name="Bergman C.M."/>
            <person name="Oliver B."/>
            <person name="Markow T.A."/>
            <person name="Kaufman T.C."/>
            <person name="Kellis M."/>
            <person name="Gelbart W."/>
            <person name="Iyer V.N."/>
            <person name="Pollard D.A."/>
            <person name="Sackton T.B."/>
            <person name="Larracuente A.M."/>
            <person name="Singh N.D."/>
            <person name="Abad J.P."/>
            <person name="Abt D.N."/>
            <person name="Adryan B."/>
            <person name="Aguade M."/>
            <person name="Akashi H."/>
            <person name="Anderson W.W."/>
            <person name="Aquadro C.F."/>
            <person name="Ardell D.H."/>
            <person name="Arguello R."/>
            <person name="Artieri C.G."/>
            <person name="Barbash D.A."/>
            <person name="Barker D."/>
            <person name="Barsanti P."/>
            <person name="Batterham P."/>
            <person name="Batzoglou S."/>
            <person name="Begun D."/>
            <person name="Bhutkar A."/>
            <person name="Blanco E."/>
            <person name="Bosak S.A."/>
            <person name="Bradley R.K."/>
            <person name="Brand A.D."/>
            <person name="Brent M.R."/>
            <person name="Brooks A.N."/>
            <person name="Brown R.H."/>
            <person name="Butlin R.K."/>
            <person name="Caggese C."/>
            <person name="Calvi B.R."/>
            <person name="Bernardo de Carvalho A."/>
            <person name="Caspi A."/>
            <person name="Castrezana S."/>
            <person name="Celniker S.E."/>
            <person name="Chang J.L."/>
            <person name="Chapple C."/>
            <person name="Chatterji S."/>
            <person name="Chinwalla A."/>
            <person name="Civetta A."/>
            <person name="Clifton S.W."/>
            <person name="Comeron J.M."/>
            <person name="Costello J.C."/>
            <person name="Coyne J.A."/>
            <person name="Daub J."/>
            <person name="David R.G."/>
            <person name="Delcher A.L."/>
            <person name="Delehaunty K."/>
            <person name="Do C.B."/>
            <person name="Ebling H."/>
            <person name="Edwards K."/>
            <person name="Eickbush T."/>
            <person name="Evans J.D."/>
            <person name="Filipski A."/>
            <person name="Findeiss S."/>
            <person name="Freyhult E."/>
            <person name="Fulton L."/>
            <person name="Fulton R."/>
            <person name="Garcia A.C."/>
            <person name="Gardiner A."/>
            <person name="Garfield D.A."/>
            <person name="Garvin B.E."/>
            <person name="Gibson G."/>
            <person name="Gilbert D."/>
            <person name="Gnerre S."/>
            <person name="Godfrey J."/>
            <person name="Good R."/>
            <person name="Gotea V."/>
            <person name="Gravely B."/>
            <person name="Greenberg A.J."/>
            <person name="Griffiths-Jones S."/>
            <person name="Gross S."/>
            <person name="Guigo R."/>
            <person name="Gustafson E.A."/>
            <person name="Haerty W."/>
            <person name="Hahn M.W."/>
            <person name="Halligan D.L."/>
            <person name="Halpern A.L."/>
            <person name="Halter G.M."/>
            <person name="Han M.V."/>
            <person name="Heger A."/>
            <person name="Hillier L."/>
            <person name="Hinrichs A.S."/>
            <person name="Holmes I."/>
            <person name="Hoskins R.A."/>
            <person name="Hubisz M.J."/>
            <person name="Hultmark D."/>
            <person name="Huntley M.A."/>
            <person name="Jaffe D.B."/>
            <person name="Jagadeeshan S."/>
            <person name="Jeck W.R."/>
            <person name="Johnson J."/>
            <person name="Jones C.D."/>
            <person name="Jordan W.C."/>
            <person name="Karpen G.H."/>
            <person name="Kataoka E."/>
            <person name="Keightley P.D."/>
            <person name="Kheradpour P."/>
            <person name="Kirkness E.F."/>
            <person name="Koerich L.B."/>
            <person name="Kristiansen K."/>
            <person name="Kudrna D."/>
            <person name="Kulathinal R.J."/>
            <person name="Kumar S."/>
            <person name="Kwok R."/>
            <person name="Lander E."/>
            <person name="Langley C.H."/>
            <person name="Lapoint R."/>
            <person name="Lazzaro B.P."/>
            <person name="Lee S.J."/>
            <person name="Levesque L."/>
            <person name="Li R."/>
            <person name="Lin C.F."/>
            <person name="Lin M.F."/>
            <person name="Lindblad-Toh K."/>
            <person name="Llopart A."/>
            <person name="Long M."/>
            <person name="Low L."/>
            <person name="Lozovsky E."/>
            <person name="Lu J."/>
            <person name="Luo M."/>
            <person name="Machado C.A."/>
            <person name="Makalowski W."/>
            <person name="Marzo M."/>
            <person name="Matsuda M."/>
            <person name="Matzkin L."/>
            <person name="McAllister B."/>
            <person name="McBride C.S."/>
            <person name="McKernan B."/>
            <person name="McKernan K."/>
            <person name="Mendez-Lago M."/>
            <person name="Minx P."/>
            <person name="Mollenhauer M.U."/>
            <person name="Montooth K."/>
            <person name="Mount S.M."/>
            <person name="Mu X."/>
            <person name="Myers E."/>
            <person name="Negre B."/>
            <person name="Newfeld S."/>
            <person name="Nielsen R."/>
            <person name="Noor M.A."/>
            <person name="O'Grady P."/>
            <person name="Pachter L."/>
            <person name="Papaceit M."/>
            <person name="Parisi M.J."/>
            <person name="Parisi M."/>
            <person name="Parts L."/>
            <person name="Pedersen J.S."/>
            <person name="Pesole G."/>
            <person name="Phillippy A.M."/>
            <person name="Ponting C.P."/>
            <person name="Pop M."/>
            <person name="Porcelli D."/>
            <person name="Powell J.R."/>
            <person name="Prohaska S."/>
            <person name="Pruitt K."/>
            <person name="Puig M."/>
            <person name="Quesneville H."/>
            <person name="Ram K.R."/>
            <person name="Rand D."/>
            <person name="Rasmussen M.D."/>
            <person name="Reed L.K."/>
            <person name="Reenan R."/>
            <person name="Reily A."/>
            <person name="Remington K.A."/>
            <person name="Rieger T.T."/>
            <person name="Ritchie M.G."/>
            <person name="Robin C."/>
            <person name="Rogers Y.H."/>
            <person name="Rohde C."/>
            <person name="Rozas J."/>
            <person name="Rubenfield M.J."/>
            <person name="Ruiz A."/>
            <person name="Russo S."/>
            <person name="Salzberg S.L."/>
            <person name="Sanchez-Gracia A."/>
            <person name="Saranga D.J."/>
            <person name="Sato H."/>
            <person name="Schaeffer S.W."/>
            <person name="Schatz M.C."/>
            <person name="Schlenke T."/>
            <person name="Schwartz R."/>
            <person name="Segarra C."/>
            <person name="Singh R.S."/>
            <person name="Sirot L."/>
            <person name="Sirota M."/>
            <person name="Sisneros N.B."/>
            <person name="Smith C.D."/>
            <person name="Smith T.F."/>
            <person name="Spieth J."/>
            <person name="Stage D.E."/>
            <person name="Stark A."/>
            <person name="Stephan W."/>
            <person name="Strausberg R.L."/>
            <person name="Strempel S."/>
            <person name="Sturgill D."/>
            <person name="Sutton G."/>
            <person name="Sutton G.G."/>
            <person name="Tao W."/>
            <person name="Teichmann S."/>
            <person name="Tobari Y.N."/>
            <person name="Tomimura Y."/>
            <person name="Tsolas J.M."/>
            <person name="Valente V.L."/>
            <person name="Venter E."/>
            <person name="Venter J.C."/>
            <person name="Vicario S."/>
            <person name="Vieira F.G."/>
            <person name="Vilella A.J."/>
            <person name="Villasante A."/>
            <person name="Walenz B."/>
            <person name="Wang J."/>
            <person name="Wasserman M."/>
            <person name="Watts T."/>
            <person name="Wilson D."/>
            <person name="Wilson R.K."/>
            <person name="Wing R.A."/>
            <person name="Wolfner M.F."/>
            <person name="Wong A."/>
            <person name="Wong G.K."/>
            <person name="Wu C.I."/>
            <person name="Wu G."/>
            <person name="Yamamoto D."/>
            <person name="Yang H.P."/>
            <person name="Yang S.P."/>
            <person name="Yorke J.A."/>
            <person name="Yoshida K."/>
            <person name="Zdobnov E."/>
            <person name="Zhang P."/>
            <person name="Zhang Y."/>
            <person name="Zimin A.V."/>
            <person name="Baldwin J."/>
            <person name="Abdouelleil A."/>
            <person name="Abdulkadir J."/>
            <person name="Abebe A."/>
            <person name="Abera B."/>
            <person name="Abreu J."/>
            <person name="Acer S.C."/>
            <person name="Aftuck L."/>
            <person name="Alexander A."/>
            <person name="An P."/>
            <person name="Anderson E."/>
            <person name="Anderson S."/>
            <person name="Arachi H."/>
            <person name="Azer M."/>
            <person name="Bachantsang P."/>
            <person name="Barry A."/>
            <person name="Bayul T."/>
            <person name="Berlin A."/>
            <person name="Bessette D."/>
            <person name="Bloom T."/>
            <person name="Blye J."/>
            <person name="Boguslavskiy L."/>
            <person name="Bonnet C."/>
            <person name="Boukhgalter B."/>
            <person name="Bourzgui I."/>
            <person name="Brown A."/>
            <person name="Cahill P."/>
            <person name="Channer S."/>
            <person name="Cheshatsang Y."/>
            <person name="Chuda L."/>
            <person name="Citroen M."/>
            <person name="Collymore A."/>
            <person name="Cooke P."/>
            <person name="Costello M."/>
            <person name="D'Aco K."/>
            <person name="Daza R."/>
            <person name="De Haan G."/>
            <person name="DeGray S."/>
            <person name="DeMaso C."/>
            <person name="Dhargay N."/>
            <person name="Dooley K."/>
            <person name="Dooley E."/>
            <person name="Doricent M."/>
            <person name="Dorje P."/>
            <person name="Dorjee K."/>
            <person name="Dupes A."/>
            <person name="Elong R."/>
            <person name="Falk J."/>
            <person name="Farina A."/>
            <person name="Faro S."/>
            <person name="Ferguson D."/>
            <person name="Fisher S."/>
            <person name="Foley C.D."/>
            <person name="Franke A."/>
            <person name="Friedrich D."/>
            <person name="Gadbois L."/>
            <person name="Gearin G."/>
            <person name="Gearin C.R."/>
            <person name="Giannoukos G."/>
            <person name="Goode T."/>
            <person name="Graham J."/>
            <person name="Grandbois E."/>
            <person name="Grewal S."/>
            <person name="Gyaltsen K."/>
            <person name="Hafez N."/>
            <person name="Hagos B."/>
            <person name="Hall J."/>
            <person name="Henson C."/>
            <person name="Hollinger A."/>
            <person name="Honan T."/>
            <person name="Huard M.D."/>
            <person name="Hughes L."/>
            <person name="Hurhula B."/>
            <person name="Husby M.E."/>
            <person name="Kamat A."/>
            <person name="Kanga B."/>
            <person name="Kashin S."/>
            <person name="Khazanovich D."/>
            <person name="Kisner P."/>
            <person name="Lance K."/>
            <person name="Lara M."/>
            <person name="Lee W."/>
            <person name="Lennon N."/>
            <person name="Letendre F."/>
            <person name="LeVine R."/>
            <person name="Lipovsky A."/>
            <person name="Liu X."/>
            <person name="Liu J."/>
            <person name="Liu S."/>
            <person name="Lokyitsang T."/>
            <person name="Lokyitsang Y."/>
            <person name="Lubonja R."/>
            <person name="Lui A."/>
            <person name="MacDonald P."/>
            <person name="Magnisalis V."/>
            <person name="Maru K."/>
            <person name="Matthews C."/>
            <person name="McCusker W."/>
            <person name="McDonough S."/>
            <person name="Mehta T."/>
            <person name="Meldrim J."/>
            <person name="Meneus L."/>
            <person name="Mihai O."/>
            <person name="Mihalev A."/>
            <person name="Mihova T."/>
            <person name="Mittelman R."/>
            <person name="Mlenga V."/>
            <person name="Montmayeur A."/>
            <person name="Mulrain L."/>
            <person name="Navidi A."/>
            <person name="Naylor J."/>
            <person name="Negash T."/>
            <person name="Nguyen T."/>
            <person name="Nguyen N."/>
            <person name="Nicol R."/>
            <person name="Norbu C."/>
            <person name="Norbu N."/>
            <person name="Novod N."/>
            <person name="O'Neill B."/>
            <person name="Osman S."/>
            <person name="Markiewicz E."/>
            <person name="Oyono O.L."/>
            <person name="Patti C."/>
            <person name="Phunkhang P."/>
            <person name="Pierre F."/>
            <person name="Priest M."/>
            <person name="Raghuraman S."/>
            <person name="Rege F."/>
            <person name="Reyes R."/>
            <person name="Rise C."/>
            <person name="Rogov P."/>
            <person name="Ross K."/>
            <person name="Ryan E."/>
            <person name="Settipalli S."/>
            <person name="Shea T."/>
            <person name="Sherpa N."/>
            <person name="Shi L."/>
            <person name="Shih D."/>
            <person name="Sparrow T."/>
            <person name="Spaulding J."/>
            <person name="Stalker J."/>
            <person name="Stange-Thomann N."/>
            <person name="Stavropoulos S."/>
            <person name="Stone C."/>
            <person name="Strader C."/>
            <person name="Tesfaye S."/>
            <person name="Thomson T."/>
            <person name="Thoulutsang Y."/>
            <person name="Thoulutsang D."/>
            <person name="Topham K."/>
            <person name="Topping I."/>
            <person name="Tsamla T."/>
            <person name="Vassiliev H."/>
            <person name="Vo A."/>
            <person name="Wangchuk T."/>
            <person name="Wangdi T."/>
            <person name="Weiand M."/>
            <person name="Wilkinson J."/>
            <person name="Wilson A."/>
            <person name="Yadav S."/>
            <person name="Young G."/>
            <person name="Yu Q."/>
            <person name="Zembek L."/>
            <person name="Zhong D."/>
            <person name="Zimmer A."/>
            <person name="Zwirko Z."/>
            <person name="Jaffe D.B."/>
            <person name="Alvarez P."/>
            <person name="Brockman W."/>
            <person name="Butler J."/>
            <person name="Chin C."/>
            <person name="Gnerre S."/>
            <person name="Grabherr M."/>
            <person name="Kleber M."/>
            <person name="Mauceli E."/>
            <person name="MacCallum I."/>
        </authorList>
    </citation>
    <scope>NUCLEOTIDE SEQUENCE [LARGE SCALE GENOMIC DNA]</scope>
    <source>
        <strain evidence="4">Tucson 15081-1352.22</strain>
    </source>
</reference>
<sequence length="167" mass="19164">MSQQIRVLQCVECSLYQVDIVKKANRWECKVCGVKQVVQKEFFRGSGAECRAKVQQLNLDCGERKEAQEKRKILEVHEENLRDRSLVELGDQLTSSHRSGGSSKWSEYIDEPIAGTCSGSNRHIQPKELDEPENTSFYKKKSGSNKRKAQTDFVANTKSYSKWQNFL</sequence>
<accession>A0A0Q9XLG8</accession>
<proteinExistence type="predicted"/>
<dbReference type="PANTHER" id="PTHR15863">
    <property type="entry name" value="MRN COMPLEX-INTERACTING PROTEIN"/>
    <property type="match status" value="1"/>
</dbReference>
<name>A0A0Q9XLG8_DROMO</name>
<evidence type="ECO:0000313" key="3">
    <source>
        <dbReference type="EMBL" id="KRG06002.1"/>
    </source>
</evidence>
<feature type="compositionally biased region" description="Basic residues" evidence="1">
    <location>
        <begin position="138"/>
        <end position="148"/>
    </location>
</feature>
<dbReference type="GO" id="GO:0007095">
    <property type="term" value="P:mitotic G2 DNA damage checkpoint signaling"/>
    <property type="evidence" value="ECO:0007669"/>
    <property type="project" value="TreeGrafter"/>
</dbReference>
<feature type="domain" description="MRN complex-interacting protein N-terminal" evidence="2">
    <location>
        <begin position="7"/>
        <end position="108"/>
    </location>
</feature>
<dbReference type="InterPro" id="IPR049472">
    <property type="entry name" value="MRNIP_N"/>
</dbReference>
<dbReference type="GO" id="GO:0005634">
    <property type="term" value="C:nucleus"/>
    <property type="evidence" value="ECO:0007669"/>
    <property type="project" value="TreeGrafter"/>
</dbReference>
<evidence type="ECO:0000259" key="2">
    <source>
        <dbReference type="Pfam" id="PF15749"/>
    </source>
</evidence>
<organism evidence="3 4">
    <name type="scientific">Drosophila mojavensis</name>
    <name type="common">Fruit fly</name>
    <dbReference type="NCBI Taxonomy" id="7230"/>
    <lineage>
        <taxon>Eukaryota</taxon>
        <taxon>Metazoa</taxon>
        <taxon>Ecdysozoa</taxon>
        <taxon>Arthropoda</taxon>
        <taxon>Hexapoda</taxon>
        <taxon>Insecta</taxon>
        <taxon>Pterygota</taxon>
        <taxon>Neoptera</taxon>
        <taxon>Endopterygota</taxon>
        <taxon>Diptera</taxon>
        <taxon>Brachycera</taxon>
        <taxon>Muscomorpha</taxon>
        <taxon>Ephydroidea</taxon>
        <taxon>Drosophilidae</taxon>
        <taxon>Drosophila</taxon>
    </lineage>
</organism>
<dbReference type="Proteomes" id="UP000009192">
    <property type="component" value="Unassembled WGS sequence"/>
</dbReference>